<dbReference type="AlphaFoldDB" id="A0A848KT41"/>
<dbReference type="PANTHER" id="PTHR43289">
    <property type="entry name" value="MITOGEN-ACTIVATED PROTEIN KINASE KINASE KINASE 20-RELATED"/>
    <property type="match status" value="1"/>
</dbReference>
<organism evidence="10 11">
    <name type="scientific">Antrihabitans stalactiti</name>
    <dbReference type="NCBI Taxonomy" id="2584121"/>
    <lineage>
        <taxon>Bacteria</taxon>
        <taxon>Bacillati</taxon>
        <taxon>Actinomycetota</taxon>
        <taxon>Actinomycetes</taxon>
        <taxon>Mycobacteriales</taxon>
        <taxon>Nocardiaceae</taxon>
        <taxon>Antrihabitans</taxon>
    </lineage>
</organism>
<sequence length="604" mass="64209">MTLEPGSTFAGYTIERRLGSGGMGSVYLARHPRLPRMEALKLLNSEHSSSTMSRTRFEREADLAARLHHPNIVAVHDRGVEGDQLWIAMQYIEGTDVAGLVAAGTNVLSPGRAVAIVHGAAKGLDHAHRFGMLHRDVKPANILVTAAPDEDSGERALISDFGIARSMEETRQLTIAGEVIATIAYAAPEQLQGHAVDHRADIYALGATLYEMLTGFHPYPRKNMIAVVTAHLEEPPPRVTTVRPQLPPEIDAVIARALAKNPQHRYDSCRDLAIAAARALSIQLPTNNRADPPPQTQRRMVHRQPTPPPRPTLPPPRPTPPPQPTRPPQQPPAPTTPPAKSRRPMWIAIAAAAVLVFIVGGVAFAMRSSSDSSTAAATSTTRAATKSSAPSTTTVAVEPAAAFTKTSIQVKGTTPNNSTYDVDLPQIEGANAAVTKEFNESIRAALQDQIDSNADQVFTLTGADSEVSHIGEHVVGGLLLTSWNAVPPGAHPSALVATVVIDTDNAQPITLDVLFADKAAGLRKLSTEAATLLPTTDAGADYFTGGIEPTEANFANWLPTPSGMEIHFTDGQVGPHAVGLIVVTIPWENLSDVLAPGIEQVVSS</sequence>
<keyword evidence="5" id="KW-0418">Kinase</keyword>
<keyword evidence="8" id="KW-0472">Membrane</keyword>
<feature type="region of interest" description="Disordered" evidence="7">
    <location>
        <begin position="284"/>
        <end position="341"/>
    </location>
</feature>
<gene>
    <name evidence="10" type="ORF">FGL95_30570</name>
</gene>
<keyword evidence="11" id="KW-1185">Reference proteome</keyword>
<protein>
    <recommendedName>
        <fullName evidence="1">non-specific serine/threonine protein kinase</fullName>
        <ecNumber evidence="1">2.7.11.1</ecNumber>
    </recommendedName>
</protein>
<dbReference type="PROSITE" id="PS00108">
    <property type="entry name" value="PROTEIN_KINASE_ST"/>
    <property type="match status" value="1"/>
</dbReference>
<dbReference type="RefSeq" id="WP_169594586.1">
    <property type="nucleotide sequence ID" value="NZ_VCQU01000017.1"/>
</dbReference>
<evidence type="ECO:0000313" key="10">
    <source>
        <dbReference type="EMBL" id="NMN99370.1"/>
    </source>
</evidence>
<dbReference type="GO" id="GO:0004674">
    <property type="term" value="F:protein serine/threonine kinase activity"/>
    <property type="evidence" value="ECO:0007669"/>
    <property type="project" value="UniProtKB-KW"/>
</dbReference>
<dbReference type="Proteomes" id="UP000535543">
    <property type="component" value="Unassembled WGS sequence"/>
</dbReference>
<evidence type="ECO:0000256" key="1">
    <source>
        <dbReference type="ARBA" id="ARBA00012513"/>
    </source>
</evidence>
<feature type="domain" description="Protein kinase" evidence="9">
    <location>
        <begin position="12"/>
        <end position="280"/>
    </location>
</feature>
<dbReference type="Gene3D" id="3.90.640.20">
    <property type="entry name" value="Heat-shock cognate protein, ATPase"/>
    <property type="match status" value="1"/>
</dbReference>
<dbReference type="GO" id="GO:0005524">
    <property type="term" value="F:ATP binding"/>
    <property type="evidence" value="ECO:0007669"/>
    <property type="project" value="UniProtKB-KW"/>
</dbReference>
<feature type="transmembrane region" description="Helical" evidence="8">
    <location>
        <begin position="345"/>
        <end position="366"/>
    </location>
</feature>
<evidence type="ECO:0000256" key="2">
    <source>
        <dbReference type="ARBA" id="ARBA00022527"/>
    </source>
</evidence>
<evidence type="ECO:0000259" key="9">
    <source>
        <dbReference type="PROSITE" id="PS50011"/>
    </source>
</evidence>
<evidence type="ECO:0000256" key="6">
    <source>
        <dbReference type="ARBA" id="ARBA00022840"/>
    </source>
</evidence>
<dbReference type="SMART" id="SM00220">
    <property type="entry name" value="S_TKc"/>
    <property type="match status" value="1"/>
</dbReference>
<keyword evidence="6" id="KW-0067">ATP-binding</keyword>
<keyword evidence="8" id="KW-0812">Transmembrane</keyword>
<evidence type="ECO:0000256" key="7">
    <source>
        <dbReference type="SAM" id="MobiDB-lite"/>
    </source>
</evidence>
<dbReference type="EC" id="2.7.11.1" evidence="1"/>
<comment type="caution">
    <text evidence="10">The sequence shown here is derived from an EMBL/GenBank/DDBJ whole genome shotgun (WGS) entry which is preliminary data.</text>
</comment>
<evidence type="ECO:0000256" key="8">
    <source>
        <dbReference type="SAM" id="Phobius"/>
    </source>
</evidence>
<dbReference type="EMBL" id="VCQU01000017">
    <property type="protein sequence ID" value="NMN99370.1"/>
    <property type="molecule type" value="Genomic_DNA"/>
</dbReference>
<keyword evidence="8" id="KW-1133">Transmembrane helix</keyword>
<dbReference type="Gene3D" id="3.30.200.20">
    <property type="entry name" value="Phosphorylase Kinase, domain 1"/>
    <property type="match status" value="1"/>
</dbReference>
<name>A0A848KT41_9NOCA</name>
<evidence type="ECO:0000313" key="11">
    <source>
        <dbReference type="Proteomes" id="UP000535543"/>
    </source>
</evidence>
<dbReference type="FunFam" id="1.10.510.10:FF:000021">
    <property type="entry name" value="Serine/threonine protein kinase"/>
    <property type="match status" value="1"/>
</dbReference>
<reference evidence="10 11" key="1">
    <citation type="submission" date="2019-05" db="EMBL/GenBank/DDBJ databases">
        <authorList>
            <person name="Lee S.D."/>
        </authorList>
    </citation>
    <scope>NUCLEOTIDE SEQUENCE [LARGE SCALE GENOMIC DNA]</scope>
    <source>
        <strain evidence="10 11">YC2-7</strain>
    </source>
</reference>
<reference evidence="10 11" key="2">
    <citation type="submission" date="2020-06" db="EMBL/GenBank/DDBJ databases">
        <title>Antribacter stalactiti gen. nov., sp. nov., a new member of the family Nacardiaceae isolated from a cave.</title>
        <authorList>
            <person name="Kim I.S."/>
        </authorList>
    </citation>
    <scope>NUCLEOTIDE SEQUENCE [LARGE SCALE GENOMIC DNA]</scope>
    <source>
        <strain evidence="10 11">YC2-7</strain>
    </source>
</reference>
<proteinExistence type="predicted"/>
<evidence type="ECO:0000256" key="5">
    <source>
        <dbReference type="ARBA" id="ARBA00022777"/>
    </source>
</evidence>
<evidence type="ECO:0000256" key="4">
    <source>
        <dbReference type="ARBA" id="ARBA00022741"/>
    </source>
</evidence>
<feature type="compositionally biased region" description="Pro residues" evidence="7">
    <location>
        <begin position="305"/>
        <end position="337"/>
    </location>
</feature>
<keyword evidence="4" id="KW-0547">Nucleotide-binding</keyword>
<keyword evidence="2" id="KW-0723">Serine/threonine-protein kinase</keyword>
<dbReference type="InterPro" id="IPR008271">
    <property type="entry name" value="Ser/Thr_kinase_AS"/>
</dbReference>
<dbReference type="SUPFAM" id="SSF56112">
    <property type="entry name" value="Protein kinase-like (PK-like)"/>
    <property type="match status" value="1"/>
</dbReference>
<dbReference type="PROSITE" id="PS50011">
    <property type="entry name" value="PROTEIN_KINASE_DOM"/>
    <property type="match status" value="1"/>
</dbReference>
<keyword evidence="3" id="KW-0808">Transferase</keyword>
<accession>A0A848KT41</accession>
<dbReference type="InterPro" id="IPR037126">
    <property type="entry name" value="PdaC/RsiV-like_sf"/>
</dbReference>
<dbReference type="PANTHER" id="PTHR43289:SF6">
    <property type="entry name" value="SERINE_THREONINE-PROTEIN KINASE NEKL-3"/>
    <property type="match status" value="1"/>
</dbReference>
<dbReference type="InterPro" id="IPR021729">
    <property type="entry name" value="DUF3298"/>
</dbReference>
<feature type="region of interest" description="Disordered" evidence="7">
    <location>
        <begin position="368"/>
        <end position="395"/>
    </location>
</feature>
<dbReference type="Gene3D" id="1.10.510.10">
    <property type="entry name" value="Transferase(Phosphotransferase) domain 1"/>
    <property type="match status" value="1"/>
</dbReference>
<dbReference type="Pfam" id="PF00069">
    <property type="entry name" value="Pkinase"/>
    <property type="match status" value="1"/>
</dbReference>
<dbReference type="Pfam" id="PF11738">
    <property type="entry name" value="DUF3298"/>
    <property type="match status" value="1"/>
</dbReference>
<dbReference type="InterPro" id="IPR000719">
    <property type="entry name" value="Prot_kinase_dom"/>
</dbReference>
<dbReference type="InterPro" id="IPR011009">
    <property type="entry name" value="Kinase-like_dom_sf"/>
</dbReference>
<evidence type="ECO:0000256" key="3">
    <source>
        <dbReference type="ARBA" id="ARBA00022679"/>
    </source>
</evidence>
<dbReference type="CDD" id="cd14014">
    <property type="entry name" value="STKc_PknB_like"/>
    <property type="match status" value="1"/>
</dbReference>